<dbReference type="AlphaFoldDB" id="A0A093GHF3"/>
<proteinExistence type="inferred from homology"/>
<name>A0A093GHF3_DRYPU</name>
<dbReference type="Gene3D" id="1.10.10.1890">
    <property type="entry name" value="Ska1 microtubule binding domain-like"/>
    <property type="match status" value="1"/>
</dbReference>
<dbReference type="STRING" id="118200.A0A093GHF3"/>
<dbReference type="PANTHER" id="PTHR28573">
    <property type="entry name" value="SPINDLE AND KINETOCHORE-ASSOCIATED PROTEIN 1"/>
    <property type="match status" value="1"/>
</dbReference>
<evidence type="ECO:0000313" key="7">
    <source>
        <dbReference type="Proteomes" id="UP000053875"/>
    </source>
</evidence>
<dbReference type="GO" id="GO:0051301">
    <property type="term" value="P:cell division"/>
    <property type="evidence" value="ECO:0007669"/>
    <property type="project" value="InterPro"/>
</dbReference>
<keyword evidence="2" id="KW-0175">Coiled coil</keyword>
<dbReference type="GO" id="GO:0007059">
    <property type="term" value="P:chromosome segregation"/>
    <property type="evidence" value="ECO:0007669"/>
    <property type="project" value="InterPro"/>
</dbReference>
<evidence type="ECO:0000256" key="4">
    <source>
        <dbReference type="ARBA" id="ARBA00047202"/>
    </source>
</evidence>
<protein>
    <recommendedName>
        <fullName evidence="3">SKA complex subunit 1</fullName>
    </recommendedName>
    <alternativeName>
        <fullName evidence="4">Spindle and kinetochore-associated protein 1</fullName>
    </alternativeName>
</protein>
<dbReference type="InterPro" id="IPR042031">
    <property type="entry name" value="SKA1_MBD_sf"/>
</dbReference>
<dbReference type="GO" id="GO:0005876">
    <property type="term" value="C:spindle microtubule"/>
    <property type="evidence" value="ECO:0007669"/>
    <property type="project" value="TreeGrafter"/>
</dbReference>
<dbReference type="Proteomes" id="UP000053875">
    <property type="component" value="Unassembled WGS sequence"/>
</dbReference>
<feature type="non-terminal residue" evidence="6">
    <location>
        <position position="1"/>
    </location>
</feature>
<dbReference type="InterPro" id="IPR009829">
    <property type="entry name" value="SKA1"/>
</dbReference>
<evidence type="ECO:0000256" key="2">
    <source>
        <dbReference type="ARBA" id="ARBA00023054"/>
    </source>
</evidence>
<evidence type="ECO:0000256" key="5">
    <source>
        <dbReference type="SAM" id="MobiDB-lite"/>
    </source>
</evidence>
<keyword evidence="7" id="KW-1185">Reference proteome</keyword>
<dbReference type="PANTHER" id="PTHR28573:SF1">
    <property type="entry name" value="SPINDLE AND KINETOCHORE-ASSOCIATED PROTEIN 1"/>
    <property type="match status" value="1"/>
</dbReference>
<dbReference type="Pfam" id="PF07160">
    <property type="entry name" value="SKA1"/>
    <property type="match status" value="1"/>
</dbReference>
<feature type="non-terminal residue" evidence="6">
    <location>
        <position position="180"/>
    </location>
</feature>
<reference evidence="6 7" key="1">
    <citation type="submission" date="2014-04" db="EMBL/GenBank/DDBJ databases">
        <title>Genome evolution of avian class.</title>
        <authorList>
            <person name="Zhang G."/>
            <person name="Li C."/>
        </authorList>
    </citation>
    <scope>NUCLEOTIDE SEQUENCE [LARGE SCALE GENOMIC DNA]</scope>
    <source>
        <strain evidence="6">BGI_N307</strain>
    </source>
</reference>
<dbReference type="EMBL" id="KL216466">
    <property type="protein sequence ID" value="KFV69695.1"/>
    <property type="molecule type" value="Genomic_DNA"/>
</dbReference>
<evidence type="ECO:0000313" key="6">
    <source>
        <dbReference type="EMBL" id="KFV69695.1"/>
    </source>
</evidence>
<sequence length="180" mass="21026">LQDLQKSAEKDLLEAQHLCENIPQPLKRTQTGTAMPAVKNKEQRKAVNPKQAKKPTKETRVTKKVGLITAEEFRGIPKYMRGRITYEQINTTVDEINKAVERKCKILQQPLKSMNAATRNLYHRFKEEETKGTKGVFFIVEADIKEFTELKMDKRFHIILSILRHCRRLREVHSSKLVHY</sequence>
<evidence type="ECO:0000256" key="1">
    <source>
        <dbReference type="ARBA" id="ARBA00006836"/>
    </source>
</evidence>
<dbReference type="GO" id="GO:0008017">
    <property type="term" value="F:microtubule binding"/>
    <property type="evidence" value="ECO:0007669"/>
    <property type="project" value="InterPro"/>
</dbReference>
<dbReference type="GO" id="GO:0000278">
    <property type="term" value="P:mitotic cell cycle"/>
    <property type="evidence" value="ECO:0007669"/>
    <property type="project" value="TreeGrafter"/>
</dbReference>
<feature type="region of interest" description="Disordered" evidence="5">
    <location>
        <begin position="20"/>
        <end position="60"/>
    </location>
</feature>
<accession>A0A093GHF3</accession>
<comment type="similarity">
    <text evidence="1">Belongs to the SKA1 family.</text>
</comment>
<dbReference type="GO" id="GO:0000940">
    <property type="term" value="C:outer kinetochore"/>
    <property type="evidence" value="ECO:0007669"/>
    <property type="project" value="TreeGrafter"/>
</dbReference>
<dbReference type="FunFam" id="1.10.10.1890:FF:000002">
    <property type="entry name" value="Spindle and kinetochore-associated protein 1"/>
    <property type="match status" value="1"/>
</dbReference>
<gene>
    <name evidence="6" type="ORF">N307_07858</name>
</gene>
<evidence type="ECO:0000256" key="3">
    <source>
        <dbReference type="ARBA" id="ARBA00047182"/>
    </source>
</evidence>
<dbReference type="GO" id="GO:0072686">
    <property type="term" value="C:mitotic spindle"/>
    <property type="evidence" value="ECO:0007669"/>
    <property type="project" value="TreeGrafter"/>
</dbReference>
<dbReference type="GO" id="GO:0031110">
    <property type="term" value="P:regulation of microtubule polymerization or depolymerization"/>
    <property type="evidence" value="ECO:0007669"/>
    <property type="project" value="TreeGrafter"/>
</dbReference>
<organism evidence="6 7">
    <name type="scientific">Dryobates pubescens</name>
    <name type="common">Downy woodpecker</name>
    <name type="synonym">Picoides pubescens</name>
    <dbReference type="NCBI Taxonomy" id="118200"/>
    <lineage>
        <taxon>Eukaryota</taxon>
        <taxon>Metazoa</taxon>
        <taxon>Chordata</taxon>
        <taxon>Craniata</taxon>
        <taxon>Vertebrata</taxon>
        <taxon>Euteleostomi</taxon>
        <taxon>Archelosauria</taxon>
        <taxon>Archosauria</taxon>
        <taxon>Dinosauria</taxon>
        <taxon>Saurischia</taxon>
        <taxon>Theropoda</taxon>
        <taxon>Coelurosauria</taxon>
        <taxon>Aves</taxon>
        <taxon>Neognathae</taxon>
        <taxon>Neoaves</taxon>
        <taxon>Telluraves</taxon>
        <taxon>Coraciimorphae</taxon>
        <taxon>Piciformes</taxon>
        <taxon>Picidae</taxon>
        <taxon>Dryobates</taxon>
    </lineage>
</organism>